<evidence type="ECO:0000256" key="1">
    <source>
        <dbReference type="SAM" id="MobiDB-lite"/>
    </source>
</evidence>
<evidence type="ECO:0000313" key="2">
    <source>
        <dbReference type="EMBL" id="KAA8493807.1"/>
    </source>
</evidence>
<reference evidence="3" key="1">
    <citation type="journal article" date="2019" name="Nat. Commun.">
        <title>Expansion of phycobilisome linker gene families in mesophilic red algae.</title>
        <authorList>
            <person name="Lee J."/>
            <person name="Kim D."/>
            <person name="Bhattacharya D."/>
            <person name="Yoon H.S."/>
        </authorList>
    </citation>
    <scope>NUCLEOTIDE SEQUENCE [LARGE SCALE GENOMIC DNA]</scope>
    <source>
        <strain evidence="3">CCMP 1328</strain>
    </source>
</reference>
<comment type="caution">
    <text evidence="2">The sequence shown here is derived from an EMBL/GenBank/DDBJ whole genome shotgun (WGS) entry which is preliminary data.</text>
</comment>
<feature type="region of interest" description="Disordered" evidence="1">
    <location>
        <begin position="255"/>
        <end position="275"/>
    </location>
</feature>
<feature type="region of interest" description="Disordered" evidence="1">
    <location>
        <begin position="840"/>
        <end position="892"/>
    </location>
</feature>
<sequence length="946" mass="101893">MADDAALPPPDADSMSALAWMLMSEDAASVARALDRLQQLLQGGDARRGVSTVESNGSSDSQRSDTSSSTSASMPRRSSAARAAATLSKNRSRRELIAGRLGLTQTLSLVTHAMERHGMQDKEVALRCLHVFLAVLRVSHEAHEALVEAHITVKLVQLIFRHGSDVEVLHAAAKLLLSLAVAQDDVASGANSLLRAHSSSDKRRGETQDAEKGTTNTKQTTQHQVSPPYTSIQSHGEKKSSLLRSAPRLPQVRPLQQDAAGQAGMTRSVSPSLSSTASTPVAASLLSSQKPVTAGARAVGEEGGADAVLVCLETFFHSPELLSSEQRVGLDDVLLTTALLLVVVSRVSDQLKRHIAVACGGLNLFMDVFERSHASRNVTLMAASLCTLQEMVLENEPNRQALLRVREEDVCARMLDLIGSAVRSADTHDEASLRLAKSGMLLLGEIVGGSEDVGHDAGEADGSRALRTGQSWSRAMISVQCALAFPESYTVQKMTLDQLYDVFCPAGGGGTNGTFVDSDADELWRLCQNEEEGLIDVVLCIASMLQKHGALHSALCQRCALLLSSMKRCMVLFDERVLNTALYCDLMPGILLSALHAHSRKVKVSEAVLHTIHEYASTLVYDESKSRELEDFCESIKLTSVVQCMKVHTGRLALQQLACSILFLIACGNRVKSLSDPSVLDALLYIMETFPDRFRVLLHAMWVLSALLHVFEDEPRLTGGRSLSKSNSLTRNRSRDAGGEQGPVSRISLASGRDQQGAHVIVSSDALNVRVSRIMAVTEKVQRRLSVRPMEGTICAEAPADDDRLRYFTVSDAEASTLVQTACAQLLELARQRAAWTSMPSAMDRGGSASQSLSRLPSMGRTASGAGNGSHQPMTMGGRRLSTDTSTSGIFSMSMSSLDNQFSASASDELPISGDRPRKVTSARGVGLPRIPQQPLAINKRRVTFE</sequence>
<evidence type="ECO:0000313" key="3">
    <source>
        <dbReference type="Proteomes" id="UP000324585"/>
    </source>
</evidence>
<feature type="compositionally biased region" description="Polar residues" evidence="1">
    <location>
        <begin position="213"/>
        <end position="234"/>
    </location>
</feature>
<organism evidence="2 3">
    <name type="scientific">Porphyridium purpureum</name>
    <name type="common">Red alga</name>
    <name type="synonym">Porphyridium cruentum</name>
    <dbReference type="NCBI Taxonomy" id="35688"/>
    <lineage>
        <taxon>Eukaryota</taxon>
        <taxon>Rhodophyta</taxon>
        <taxon>Bangiophyceae</taxon>
        <taxon>Porphyridiales</taxon>
        <taxon>Porphyridiaceae</taxon>
        <taxon>Porphyridium</taxon>
    </lineage>
</organism>
<feature type="compositionally biased region" description="Low complexity" evidence="1">
    <location>
        <begin position="58"/>
        <end position="87"/>
    </location>
</feature>
<dbReference type="EMBL" id="VRMN01000006">
    <property type="protein sequence ID" value="KAA8493807.1"/>
    <property type="molecule type" value="Genomic_DNA"/>
</dbReference>
<dbReference type="SUPFAM" id="SSF48371">
    <property type="entry name" value="ARM repeat"/>
    <property type="match status" value="1"/>
</dbReference>
<feature type="region of interest" description="Disordered" evidence="1">
    <location>
        <begin position="906"/>
        <end position="933"/>
    </location>
</feature>
<feature type="compositionally biased region" description="Polar residues" evidence="1">
    <location>
        <begin position="721"/>
        <end position="731"/>
    </location>
</feature>
<name>A0A5J4YTR4_PORPP</name>
<feature type="region of interest" description="Disordered" evidence="1">
    <location>
        <begin position="44"/>
        <end position="87"/>
    </location>
</feature>
<dbReference type="InterPro" id="IPR016024">
    <property type="entry name" value="ARM-type_fold"/>
</dbReference>
<keyword evidence="3" id="KW-1185">Reference proteome</keyword>
<dbReference type="Proteomes" id="UP000324585">
    <property type="component" value="Unassembled WGS sequence"/>
</dbReference>
<feature type="region of interest" description="Disordered" evidence="1">
    <location>
        <begin position="720"/>
        <end position="744"/>
    </location>
</feature>
<feature type="compositionally biased region" description="Basic and acidic residues" evidence="1">
    <location>
        <begin position="198"/>
        <end position="212"/>
    </location>
</feature>
<protein>
    <submittedName>
        <fullName evidence="2">Uncharacterized protein</fullName>
    </submittedName>
</protein>
<gene>
    <name evidence="2" type="ORF">FVE85_4944</name>
</gene>
<feature type="region of interest" description="Disordered" evidence="1">
    <location>
        <begin position="194"/>
        <end position="240"/>
    </location>
</feature>
<proteinExistence type="predicted"/>
<accession>A0A5J4YTR4</accession>
<dbReference type="AlphaFoldDB" id="A0A5J4YTR4"/>